<sequence>MSNVSGRNIARLSRIFQPIIAHIATTKKTEVPSKSYKNLIKYGMMKQVNSGMYAFLPMGLRVLNKLTAIVDKEMEKIGAQKMLLPALTSRDLWEKTDRLRENISELFHVKDRSNKHYILSPTYEETICNLMSTVGVLSSKTFPVRLYQVSTKWRDEMKPRLGFLRSKEFLMKDLYTFDTNISEAQETYTSVCEAYDNIFKKLGIQFMKAIGDPGSIGGSLSHEYHYTCNIGEDTLCICSSCEYAINKTMCNQSQCPKCNGDFREENTSEVGHTFLLDTKFTKPLNVTQKLKNESIPLAMGSYGLGLSRIFTVATEILSTEEELRFPKAIAPYTVCVILPKKGSKEETGSQYLNEIIETLDRLNIDFVLDDRTNLTIGNRLMHSRVSGFPYAIVIGKSTIRSPPLIEVHDIYDSTSYELPTEDIPNYFNDRAMKI</sequence>
<keyword evidence="5" id="KW-0648">Protein biosynthesis</keyword>
<keyword evidence="6" id="KW-0030">Aminoacyl-tRNA synthetase</keyword>
<dbReference type="EC" id="6.1.1.15" evidence="1"/>
<dbReference type="GO" id="GO:0005739">
    <property type="term" value="C:mitochondrion"/>
    <property type="evidence" value="ECO:0007669"/>
    <property type="project" value="TreeGrafter"/>
</dbReference>
<keyword evidence="3" id="KW-0547">Nucleotide-binding</keyword>
<accession>A0AAJ7NDD1</accession>
<evidence type="ECO:0000256" key="2">
    <source>
        <dbReference type="ARBA" id="ARBA00022598"/>
    </source>
</evidence>
<evidence type="ECO:0000256" key="5">
    <source>
        <dbReference type="ARBA" id="ARBA00022917"/>
    </source>
</evidence>
<dbReference type="Gene3D" id="3.40.50.800">
    <property type="entry name" value="Anticodon-binding domain"/>
    <property type="match status" value="1"/>
</dbReference>
<evidence type="ECO:0000313" key="11">
    <source>
        <dbReference type="RefSeq" id="XP_017889778.1"/>
    </source>
</evidence>
<dbReference type="KEGG" id="ccal:108630789"/>
<keyword evidence="2 11" id="KW-0436">Ligase</keyword>
<name>A0AAJ7NDD1_9HYME</name>
<organism evidence="10 11">
    <name type="scientific">Ceratina calcarata</name>
    <dbReference type="NCBI Taxonomy" id="156304"/>
    <lineage>
        <taxon>Eukaryota</taxon>
        <taxon>Metazoa</taxon>
        <taxon>Ecdysozoa</taxon>
        <taxon>Arthropoda</taxon>
        <taxon>Hexapoda</taxon>
        <taxon>Insecta</taxon>
        <taxon>Pterygota</taxon>
        <taxon>Neoptera</taxon>
        <taxon>Endopterygota</taxon>
        <taxon>Hymenoptera</taxon>
        <taxon>Apocrita</taxon>
        <taxon>Aculeata</taxon>
        <taxon>Apoidea</taxon>
        <taxon>Anthophila</taxon>
        <taxon>Apidae</taxon>
        <taxon>Ceratina</taxon>
        <taxon>Zadontomerus</taxon>
    </lineage>
</organism>
<dbReference type="Pfam" id="PF03129">
    <property type="entry name" value="HGTP_anticodon"/>
    <property type="match status" value="1"/>
</dbReference>
<protein>
    <recommendedName>
        <fullName evidence="1">proline--tRNA ligase</fullName>
        <ecNumber evidence="1">6.1.1.15</ecNumber>
    </recommendedName>
    <alternativeName>
        <fullName evidence="7">Prolyl-tRNA synthetase</fullName>
    </alternativeName>
</protein>
<evidence type="ECO:0000256" key="6">
    <source>
        <dbReference type="ARBA" id="ARBA00023146"/>
    </source>
</evidence>
<feature type="domain" description="Aminoacyl-transfer RNA synthetases class-II family profile" evidence="9">
    <location>
        <begin position="21"/>
        <end position="326"/>
    </location>
</feature>
<dbReference type="PRINTS" id="PR01046">
    <property type="entry name" value="TRNASYNTHPRO"/>
</dbReference>
<dbReference type="InterPro" id="IPR002314">
    <property type="entry name" value="aa-tRNA-synt_IIb"/>
</dbReference>
<keyword evidence="10" id="KW-1185">Reference proteome</keyword>
<dbReference type="PANTHER" id="PTHR42753:SF10">
    <property type="entry name" value="PROLINE--TRNA LIGASE, MITOCHONDRIAL-RELATED"/>
    <property type="match status" value="1"/>
</dbReference>
<dbReference type="InterPro" id="IPR045864">
    <property type="entry name" value="aa-tRNA-synth_II/BPL/LPL"/>
</dbReference>
<dbReference type="RefSeq" id="XP_017889778.1">
    <property type="nucleotide sequence ID" value="XM_018034289.2"/>
</dbReference>
<dbReference type="InterPro" id="IPR050062">
    <property type="entry name" value="Pro-tRNA_synthetase"/>
</dbReference>
<dbReference type="Pfam" id="PF00587">
    <property type="entry name" value="tRNA-synt_2b"/>
    <property type="match status" value="1"/>
</dbReference>
<dbReference type="GO" id="GO:0006433">
    <property type="term" value="P:prolyl-tRNA aminoacylation"/>
    <property type="evidence" value="ECO:0007669"/>
    <property type="project" value="InterPro"/>
</dbReference>
<evidence type="ECO:0000256" key="1">
    <source>
        <dbReference type="ARBA" id="ARBA00012831"/>
    </source>
</evidence>
<evidence type="ECO:0000256" key="3">
    <source>
        <dbReference type="ARBA" id="ARBA00022741"/>
    </source>
</evidence>
<dbReference type="AlphaFoldDB" id="A0AAJ7NDD1"/>
<dbReference type="InterPro" id="IPR006195">
    <property type="entry name" value="aa-tRNA-synth_II"/>
</dbReference>
<dbReference type="SUPFAM" id="SSF52954">
    <property type="entry name" value="Class II aaRS ABD-related"/>
    <property type="match status" value="1"/>
</dbReference>
<dbReference type="CTD" id="38331"/>
<evidence type="ECO:0000256" key="7">
    <source>
        <dbReference type="ARBA" id="ARBA00029731"/>
    </source>
</evidence>
<evidence type="ECO:0000256" key="4">
    <source>
        <dbReference type="ARBA" id="ARBA00022840"/>
    </source>
</evidence>
<dbReference type="PANTHER" id="PTHR42753">
    <property type="entry name" value="MITOCHONDRIAL RIBOSOME PROTEIN L39/PROLYL-TRNA LIGASE FAMILY MEMBER"/>
    <property type="match status" value="1"/>
</dbReference>
<keyword evidence="4" id="KW-0067">ATP-binding</keyword>
<dbReference type="SUPFAM" id="SSF55681">
    <property type="entry name" value="Class II aaRS and biotin synthetases"/>
    <property type="match status" value="1"/>
</dbReference>
<comment type="catalytic activity">
    <reaction evidence="8">
        <text>tRNA(Pro) + L-proline + ATP = L-prolyl-tRNA(Pro) + AMP + diphosphate</text>
        <dbReference type="Rhea" id="RHEA:14305"/>
        <dbReference type="Rhea" id="RHEA-COMP:9700"/>
        <dbReference type="Rhea" id="RHEA-COMP:9702"/>
        <dbReference type="ChEBI" id="CHEBI:30616"/>
        <dbReference type="ChEBI" id="CHEBI:33019"/>
        <dbReference type="ChEBI" id="CHEBI:60039"/>
        <dbReference type="ChEBI" id="CHEBI:78442"/>
        <dbReference type="ChEBI" id="CHEBI:78532"/>
        <dbReference type="ChEBI" id="CHEBI:456215"/>
        <dbReference type="EC" id="6.1.1.15"/>
    </reaction>
</comment>
<dbReference type="InterPro" id="IPR004154">
    <property type="entry name" value="Anticodon-bd"/>
</dbReference>
<evidence type="ECO:0000256" key="8">
    <source>
        <dbReference type="ARBA" id="ARBA00047671"/>
    </source>
</evidence>
<evidence type="ECO:0000259" key="9">
    <source>
        <dbReference type="PROSITE" id="PS50862"/>
    </source>
</evidence>
<evidence type="ECO:0000313" key="10">
    <source>
        <dbReference type="Proteomes" id="UP000694925"/>
    </source>
</evidence>
<dbReference type="Proteomes" id="UP000694925">
    <property type="component" value="Unplaced"/>
</dbReference>
<reference evidence="11" key="1">
    <citation type="submission" date="2025-08" db="UniProtKB">
        <authorList>
            <consortium name="RefSeq"/>
        </authorList>
    </citation>
    <scope>IDENTIFICATION</scope>
    <source>
        <tissue evidence="11">Whole body</tissue>
    </source>
</reference>
<dbReference type="GO" id="GO:0004827">
    <property type="term" value="F:proline-tRNA ligase activity"/>
    <property type="evidence" value="ECO:0007669"/>
    <property type="project" value="UniProtKB-EC"/>
</dbReference>
<dbReference type="InterPro" id="IPR036621">
    <property type="entry name" value="Anticodon-bd_dom_sf"/>
</dbReference>
<dbReference type="GO" id="GO:0005524">
    <property type="term" value="F:ATP binding"/>
    <property type="evidence" value="ECO:0007669"/>
    <property type="project" value="UniProtKB-KW"/>
</dbReference>
<dbReference type="InterPro" id="IPR002316">
    <property type="entry name" value="Pro-tRNA-ligase_IIa"/>
</dbReference>
<proteinExistence type="predicted"/>
<dbReference type="GeneID" id="108630789"/>
<dbReference type="PROSITE" id="PS50862">
    <property type="entry name" value="AA_TRNA_LIGASE_II"/>
    <property type="match status" value="1"/>
</dbReference>
<gene>
    <name evidence="11" type="primary">LOC108630789</name>
</gene>
<dbReference type="Gene3D" id="3.30.930.10">
    <property type="entry name" value="Bira Bifunctional Protein, Domain 2"/>
    <property type="match status" value="1"/>
</dbReference>